<evidence type="ECO:0000313" key="3">
    <source>
        <dbReference type="Proteomes" id="UP000266841"/>
    </source>
</evidence>
<accession>K0SIA6</accession>
<gene>
    <name evidence="2" type="ORF">THAOC_18870</name>
</gene>
<feature type="compositionally biased region" description="Low complexity" evidence="1">
    <location>
        <begin position="28"/>
        <end position="41"/>
    </location>
</feature>
<name>K0SIA6_THAOC</name>
<evidence type="ECO:0000313" key="2">
    <source>
        <dbReference type="EMBL" id="EJK60726.1"/>
    </source>
</evidence>
<comment type="caution">
    <text evidence="2">The sequence shown here is derived from an EMBL/GenBank/DDBJ whole genome shotgun (WGS) entry which is preliminary data.</text>
</comment>
<protein>
    <submittedName>
        <fullName evidence="2">Uncharacterized protein</fullName>
    </submittedName>
</protein>
<evidence type="ECO:0000256" key="1">
    <source>
        <dbReference type="SAM" id="MobiDB-lite"/>
    </source>
</evidence>
<keyword evidence="3" id="KW-1185">Reference proteome</keyword>
<feature type="compositionally biased region" description="Low complexity" evidence="1">
    <location>
        <begin position="117"/>
        <end position="138"/>
    </location>
</feature>
<dbReference type="AlphaFoldDB" id="K0SIA6"/>
<feature type="compositionally biased region" description="Low complexity" evidence="1">
    <location>
        <begin position="175"/>
        <end position="192"/>
    </location>
</feature>
<organism evidence="2 3">
    <name type="scientific">Thalassiosira oceanica</name>
    <name type="common">Marine diatom</name>
    <dbReference type="NCBI Taxonomy" id="159749"/>
    <lineage>
        <taxon>Eukaryota</taxon>
        <taxon>Sar</taxon>
        <taxon>Stramenopiles</taxon>
        <taxon>Ochrophyta</taxon>
        <taxon>Bacillariophyta</taxon>
        <taxon>Coscinodiscophyceae</taxon>
        <taxon>Thalassiosirophycidae</taxon>
        <taxon>Thalassiosirales</taxon>
        <taxon>Thalassiosiraceae</taxon>
        <taxon>Thalassiosira</taxon>
    </lineage>
</organism>
<reference evidence="2 3" key="1">
    <citation type="journal article" date="2012" name="Genome Biol.">
        <title>Genome and low-iron response of an oceanic diatom adapted to chronic iron limitation.</title>
        <authorList>
            <person name="Lommer M."/>
            <person name="Specht M."/>
            <person name="Roy A.S."/>
            <person name="Kraemer L."/>
            <person name="Andreson R."/>
            <person name="Gutowska M.A."/>
            <person name="Wolf J."/>
            <person name="Bergner S.V."/>
            <person name="Schilhabel M.B."/>
            <person name="Klostermeier U.C."/>
            <person name="Beiko R.G."/>
            <person name="Rosenstiel P."/>
            <person name="Hippler M."/>
            <person name="Laroche J."/>
        </authorList>
    </citation>
    <scope>NUCLEOTIDE SEQUENCE [LARGE SCALE GENOMIC DNA]</scope>
    <source>
        <strain evidence="2 3">CCMP1005</strain>
    </source>
</reference>
<feature type="region of interest" description="Disordered" evidence="1">
    <location>
        <begin position="79"/>
        <end position="192"/>
    </location>
</feature>
<dbReference type="Proteomes" id="UP000266841">
    <property type="component" value="Unassembled WGS sequence"/>
</dbReference>
<sequence>MINNLLRAVAGSESDLAPPLSPASADGPSSPLPFSASASASESLPGENLVSAVGGWIAGVHETIVDTASSGRDAVLSGAVAGGGAPPSQWKVGGTRARGGAPAGGRGYYARRDDAASRQQRGRAAGEGAQSSASSSSPGRRRRRTRPPVSSPSRTRGYATGPTGGGGSWARRTSRTCTRPWTTPRRGWATTT</sequence>
<dbReference type="EMBL" id="AGNL01020748">
    <property type="protein sequence ID" value="EJK60726.1"/>
    <property type="molecule type" value="Genomic_DNA"/>
</dbReference>
<proteinExistence type="predicted"/>
<feature type="region of interest" description="Disordered" evidence="1">
    <location>
        <begin position="11"/>
        <end position="41"/>
    </location>
</feature>
<feature type="compositionally biased region" description="Low complexity" evidence="1">
    <location>
        <begin position="147"/>
        <end position="161"/>
    </location>
</feature>